<proteinExistence type="predicted"/>
<feature type="domain" description="Metallo-beta-lactamase" evidence="1">
    <location>
        <begin position="51"/>
        <end position="212"/>
    </location>
</feature>
<dbReference type="Pfam" id="PF17778">
    <property type="entry name" value="WHD_BLACT"/>
    <property type="match status" value="1"/>
</dbReference>
<protein>
    <submittedName>
        <fullName evidence="2">FIG146518: Zn-dependent hydrolases, including glyoxylases</fullName>
    </submittedName>
</protein>
<reference evidence="2" key="1">
    <citation type="submission" date="2020-02" db="EMBL/GenBank/DDBJ databases">
        <authorList>
            <person name="Meier V. D."/>
        </authorList>
    </citation>
    <scope>NUCLEOTIDE SEQUENCE</scope>
    <source>
        <strain evidence="2">AVDCRST_MAG50</strain>
    </source>
</reference>
<evidence type="ECO:0000259" key="1">
    <source>
        <dbReference type="SMART" id="SM00849"/>
    </source>
</evidence>
<dbReference type="CDD" id="cd16278">
    <property type="entry name" value="metallo-hydrolase-like_MBL-fold"/>
    <property type="match status" value="1"/>
</dbReference>
<dbReference type="InterPro" id="IPR001279">
    <property type="entry name" value="Metallo-B-lactamas"/>
</dbReference>
<dbReference type="EMBL" id="CADCTF010000094">
    <property type="protein sequence ID" value="CAA9242815.1"/>
    <property type="molecule type" value="Genomic_DNA"/>
</dbReference>
<evidence type="ECO:0000313" key="2">
    <source>
        <dbReference type="EMBL" id="CAA9242815.1"/>
    </source>
</evidence>
<dbReference type="InterPro" id="IPR036388">
    <property type="entry name" value="WH-like_DNA-bd_sf"/>
</dbReference>
<dbReference type="GO" id="GO:0016787">
    <property type="term" value="F:hydrolase activity"/>
    <property type="evidence" value="ECO:0007669"/>
    <property type="project" value="UniProtKB-KW"/>
</dbReference>
<dbReference type="InterPro" id="IPR050662">
    <property type="entry name" value="Sec-metab_biosynth-thioest"/>
</dbReference>
<dbReference type="InterPro" id="IPR036866">
    <property type="entry name" value="RibonucZ/Hydroxyglut_hydro"/>
</dbReference>
<dbReference type="AlphaFoldDB" id="A0A6J4I7U0"/>
<dbReference type="Gene3D" id="1.10.10.10">
    <property type="entry name" value="Winged helix-like DNA-binding domain superfamily/Winged helix DNA-binding domain"/>
    <property type="match status" value="1"/>
</dbReference>
<gene>
    <name evidence="2" type="ORF">AVDCRST_MAG50-1868</name>
</gene>
<sequence length="297" mass="31647">MSERLAALTAPVDPRVGGNMPAFGDMPRDTELDQLVSRVLAPNPSHFSLDGTNTYIVGMPGSGSAVVVDPGPDDPEHLARVRAALARRDAECAAVLVTHHHGDHAEAALAWAEAFGCTVAAHRRDVAGPSGRLLDDGDVVAAGGLRVESVFTPGHCSDHLSFRLPNGVLLTGDHVLGRGTTVVGWPEGDMADYVRSLHRVLELGPDALYPGHGPEMAEGDPLSVVRFYLQQREYREAQILAVLHDGPSDADTMVPMIYASYPEPVWPAAVRSTQGALVKMASEGRVVDDGEGRYRLA</sequence>
<organism evidence="2">
    <name type="scientific">uncultured Acidimicrobiales bacterium</name>
    <dbReference type="NCBI Taxonomy" id="310071"/>
    <lineage>
        <taxon>Bacteria</taxon>
        <taxon>Bacillati</taxon>
        <taxon>Actinomycetota</taxon>
        <taxon>Acidimicrobiia</taxon>
        <taxon>Acidimicrobiales</taxon>
        <taxon>environmental samples</taxon>
    </lineage>
</organism>
<dbReference type="InterPro" id="IPR041516">
    <property type="entry name" value="LACTB2_WH"/>
</dbReference>
<dbReference type="SMART" id="SM00849">
    <property type="entry name" value="Lactamase_B"/>
    <property type="match status" value="1"/>
</dbReference>
<dbReference type="PANTHER" id="PTHR23131">
    <property type="entry name" value="ENDORIBONUCLEASE LACTB2"/>
    <property type="match status" value="1"/>
</dbReference>
<keyword evidence="2" id="KW-0378">Hydrolase</keyword>
<accession>A0A6J4I7U0</accession>
<name>A0A6J4I7U0_9ACTN</name>
<dbReference type="PANTHER" id="PTHR23131:SF0">
    <property type="entry name" value="ENDORIBONUCLEASE LACTB2"/>
    <property type="match status" value="1"/>
</dbReference>
<dbReference type="SUPFAM" id="SSF56281">
    <property type="entry name" value="Metallo-hydrolase/oxidoreductase"/>
    <property type="match status" value="1"/>
</dbReference>
<dbReference type="Gene3D" id="3.60.15.10">
    <property type="entry name" value="Ribonuclease Z/Hydroxyacylglutathione hydrolase-like"/>
    <property type="match status" value="1"/>
</dbReference>
<dbReference type="Pfam" id="PF00753">
    <property type="entry name" value="Lactamase_B"/>
    <property type="match status" value="1"/>
</dbReference>